<proteinExistence type="inferred from homology"/>
<dbReference type="GO" id="GO:0031122">
    <property type="term" value="P:cytoplasmic microtubule organization"/>
    <property type="evidence" value="ECO:0007669"/>
    <property type="project" value="TreeGrafter"/>
</dbReference>
<evidence type="ECO:0000256" key="2">
    <source>
        <dbReference type="ARBA" id="ARBA00022490"/>
    </source>
</evidence>
<dbReference type="InterPro" id="IPR059169">
    <property type="entry name" value="GCP5_N_ext"/>
</dbReference>
<dbReference type="EMBL" id="BDHI01000001">
    <property type="protein sequence ID" value="GCB18232.1"/>
    <property type="molecule type" value="Genomic_DNA"/>
</dbReference>
<dbReference type="Proteomes" id="UP000286921">
    <property type="component" value="Unassembled WGS sequence"/>
</dbReference>
<organism evidence="10 11">
    <name type="scientific">Aspergillus awamori</name>
    <name type="common">Black koji mold</name>
    <dbReference type="NCBI Taxonomy" id="105351"/>
    <lineage>
        <taxon>Eukaryota</taxon>
        <taxon>Fungi</taxon>
        <taxon>Dikarya</taxon>
        <taxon>Ascomycota</taxon>
        <taxon>Pezizomycotina</taxon>
        <taxon>Eurotiomycetes</taxon>
        <taxon>Eurotiomycetidae</taxon>
        <taxon>Eurotiales</taxon>
        <taxon>Aspergillaceae</taxon>
        <taxon>Aspergillus</taxon>
    </lineage>
</organism>
<dbReference type="InterPro" id="IPR041470">
    <property type="entry name" value="GCP_N"/>
</dbReference>
<evidence type="ECO:0000256" key="3">
    <source>
        <dbReference type="ARBA" id="ARBA00022701"/>
    </source>
</evidence>
<dbReference type="GO" id="GO:0051011">
    <property type="term" value="F:microtubule minus-end binding"/>
    <property type="evidence" value="ECO:0007669"/>
    <property type="project" value="TreeGrafter"/>
</dbReference>
<feature type="region of interest" description="Disordered" evidence="6">
    <location>
        <begin position="797"/>
        <end position="834"/>
    </location>
</feature>
<name>A0A401KGC0_ASPAW</name>
<keyword evidence="2 5" id="KW-0963">Cytoplasm</keyword>
<dbReference type="InterPro" id="IPR040457">
    <property type="entry name" value="GCP_C"/>
</dbReference>
<gene>
    <name evidence="10" type="ORF">AAWM_01117</name>
</gene>
<sequence>MASRQPLVVSDLPPTPRNHLLAPAIIMETLCDTPHFRNLKRRTEDTFKSHAYARTDQFAVASQLEGLQEKFQVLCRDELADALRIRLTELQEHQSSWFPEILSLLLQLADRPAQRSRVDQVVAAKPREEAKSLVWDELDAAGSAYCGEDIWEDVDYGADSSDEDLASVSTDSYHTRNQPETSVTTEEDYMIPDEVFTSGENDEFIESIANAQFWRNEESSATEKAGPASKIITELQVVRETVFMLQGLPTSLFWRFDGNVEIHRRYTIADLSNEAFVSLLRSLSSTGAKLDILRQFCNTPQEIPYMQTFHRGLESCLREFDLFLSNVQHQYLAQTSIVSISLLQLSEDVYRESRLPLLLSDLVSSLMPNTSNTSNTATQCLDSLYDLVCLTQAAGDDDLFKALAKLFFSCFETYAHPVRMWMEKGQLDESAAGFFIRNSQSDSDLRTLWHDWYSLDAILPNSPKFIQPFASKIFITGKSMVFLRHLNTSEDDETPRKVSLTLDEVLPPDSSAFCLPFSVLLESSFGKLVDENHAYTSALLRTELGQQCGLWTSLQALEYIYLGKDMSIFGPIDSKIFDLMDRGKGAWSDRFLLTEVAQSAFGALPFIDPSRLLVRTPKEAHSNAVSRSRSVKVLDAISFDYILPWPVANVITKDTLMGYQRISTFLMQLRRAKQTIVKQRLQHNNQSDRIQDSRNNTLSYALRHNMLWFLNAIYSHMTDFVISAATKSLRRDLSASVDVDAMVAAHRSFMHSLEEQCLLSANLNALHQAIITILDLCVSFADIQNSRYGDHSLDHARTATKSAKSMHRKNAQRSEPDLDDPSDEDDDDDSDLDEDNLAASFHETHYMQRVRDIKDQFNRLLAFIVAGLRGVGRVDGQLSWEILAEKLEWRKASGQQQSLIL</sequence>
<keyword evidence="11" id="KW-1185">Reference proteome</keyword>
<dbReference type="AlphaFoldDB" id="A0A401KGC0"/>
<feature type="domain" description="Gamma tubulin complex component C-terminal" evidence="7">
    <location>
        <begin position="627"/>
        <end position="883"/>
    </location>
</feature>
<feature type="domain" description="Gamma tubulin complex component protein N-terminal" evidence="9">
    <location>
        <begin position="238"/>
        <end position="540"/>
    </location>
</feature>
<evidence type="ECO:0000313" key="11">
    <source>
        <dbReference type="Proteomes" id="UP000286921"/>
    </source>
</evidence>
<protein>
    <recommendedName>
        <fullName evidence="5">Spindle pole body component</fullName>
    </recommendedName>
</protein>
<evidence type="ECO:0000256" key="4">
    <source>
        <dbReference type="ARBA" id="ARBA00023212"/>
    </source>
</evidence>
<dbReference type="InterPro" id="IPR042241">
    <property type="entry name" value="GCP_C_sf"/>
</dbReference>
<accession>A0A401KGC0</accession>
<evidence type="ECO:0000313" key="10">
    <source>
        <dbReference type="EMBL" id="GCB18232.1"/>
    </source>
</evidence>
<evidence type="ECO:0000259" key="7">
    <source>
        <dbReference type="Pfam" id="PF04130"/>
    </source>
</evidence>
<dbReference type="PANTHER" id="PTHR19302:SF33">
    <property type="entry name" value="GAMMA-TUBULIN COMPLEX COMPONENT 5"/>
    <property type="match status" value="1"/>
</dbReference>
<dbReference type="Pfam" id="PF14609">
    <property type="entry name" value="GCP5-Mod21_N"/>
    <property type="match status" value="1"/>
</dbReference>
<feature type="domain" description="Gamma-Tubulin ring complex non-core subunit mod21 N-terminal" evidence="8">
    <location>
        <begin position="73"/>
        <end position="163"/>
    </location>
</feature>
<comment type="caution">
    <text evidence="10">The sequence shown here is derived from an EMBL/GenBank/DDBJ whole genome shotgun (WGS) entry which is preliminary data.</text>
</comment>
<evidence type="ECO:0000256" key="1">
    <source>
        <dbReference type="ARBA" id="ARBA00010337"/>
    </source>
</evidence>
<dbReference type="PANTHER" id="PTHR19302">
    <property type="entry name" value="GAMMA TUBULIN COMPLEX PROTEIN"/>
    <property type="match status" value="1"/>
</dbReference>
<feature type="compositionally biased region" description="Acidic residues" evidence="6">
    <location>
        <begin position="817"/>
        <end position="834"/>
    </location>
</feature>
<keyword evidence="3 5" id="KW-0493">Microtubule</keyword>
<dbReference type="GO" id="GO:0000930">
    <property type="term" value="C:gamma-tubulin complex"/>
    <property type="evidence" value="ECO:0007669"/>
    <property type="project" value="TreeGrafter"/>
</dbReference>
<dbReference type="GO" id="GO:0051225">
    <property type="term" value="P:spindle assembly"/>
    <property type="evidence" value="ECO:0007669"/>
    <property type="project" value="TreeGrafter"/>
</dbReference>
<dbReference type="InterPro" id="IPR032797">
    <property type="entry name" value="Mod21_N"/>
</dbReference>
<dbReference type="GO" id="GO:0051321">
    <property type="term" value="P:meiotic cell cycle"/>
    <property type="evidence" value="ECO:0007669"/>
    <property type="project" value="TreeGrafter"/>
</dbReference>
<comment type="subcellular location">
    <subcellularLocation>
        <location evidence="5">Cytoplasm</location>
        <location evidence="5">Cytoskeleton</location>
        <location evidence="5">Microtubule organizing center</location>
    </subcellularLocation>
</comment>
<dbReference type="Pfam" id="PF04130">
    <property type="entry name" value="GCP_C_terminal"/>
    <property type="match status" value="1"/>
</dbReference>
<dbReference type="Pfam" id="PF17681">
    <property type="entry name" value="GCP_N_terminal"/>
    <property type="match status" value="1"/>
</dbReference>
<dbReference type="CDD" id="cd22572">
    <property type="entry name" value="GCP5_NTD"/>
    <property type="match status" value="1"/>
</dbReference>
<evidence type="ECO:0000256" key="6">
    <source>
        <dbReference type="SAM" id="MobiDB-lite"/>
    </source>
</evidence>
<dbReference type="GO" id="GO:0005816">
    <property type="term" value="C:spindle pole body"/>
    <property type="evidence" value="ECO:0007669"/>
    <property type="project" value="UniProtKB-ARBA"/>
</dbReference>
<dbReference type="GO" id="GO:0007020">
    <property type="term" value="P:microtubule nucleation"/>
    <property type="evidence" value="ECO:0007669"/>
    <property type="project" value="InterPro"/>
</dbReference>
<dbReference type="GO" id="GO:0000278">
    <property type="term" value="P:mitotic cell cycle"/>
    <property type="evidence" value="ECO:0007669"/>
    <property type="project" value="TreeGrafter"/>
</dbReference>
<dbReference type="InterPro" id="IPR007259">
    <property type="entry name" value="GCP"/>
</dbReference>
<evidence type="ECO:0000256" key="5">
    <source>
        <dbReference type="RuleBase" id="RU363050"/>
    </source>
</evidence>
<reference evidence="10 11" key="1">
    <citation type="submission" date="2016-09" db="EMBL/GenBank/DDBJ databases">
        <title>Aspergillus awamori IFM 58123T.</title>
        <authorList>
            <person name="Kusuya Y."/>
            <person name="Shimizu M."/>
            <person name="Takahashi H."/>
            <person name="Yaguchi T."/>
        </authorList>
    </citation>
    <scope>NUCLEOTIDE SEQUENCE [LARGE SCALE GENOMIC DNA]</scope>
    <source>
        <strain evidence="10 11">IFM 58123</strain>
    </source>
</reference>
<evidence type="ECO:0000259" key="9">
    <source>
        <dbReference type="Pfam" id="PF17681"/>
    </source>
</evidence>
<dbReference type="GO" id="GO:0043015">
    <property type="term" value="F:gamma-tubulin binding"/>
    <property type="evidence" value="ECO:0007669"/>
    <property type="project" value="InterPro"/>
</dbReference>
<dbReference type="GO" id="GO:0000922">
    <property type="term" value="C:spindle pole"/>
    <property type="evidence" value="ECO:0007669"/>
    <property type="project" value="InterPro"/>
</dbReference>
<feature type="compositionally biased region" description="Polar residues" evidence="6">
    <location>
        <begin position="167"/>
        <end position="184"/>
    </location>
</feature>
<evidence type="ECO:0000259" key="8">
    <source>
        <dbReference type="Pfam" id="PF14609"/>
    </source>
</evidence>
<dbReference type="STRING" id="105351.A0A401KGC0"/>
<comment type="similarity">
    <text evidence="1 5">Belongs to the TUBGCP family.</text>
</comment>
<dbReference type="Gene3D" id="1.20.120.1900">
    <property type="entry name" value="Gamma-tubulin complex, C-terminal domain"/>
    <property type="match status" value="1"/>
</dbReference>
<feature type="region of interest" description="Disordered" evidence="6">
    <location>
        <begin position="161"/>
        <end position="184"/>
    </location>
</feature>
<keyword evidence="4 5" id="KW-0206">Cytoskeleton</keyword>
<dbReference type="GO" id="GO:0005874">
    <property type="term" value="C:microtubule"/>
    <property type="evidence" value="ECO:0007669"/>
    <property type="project" value="UniProtKB-KW"/>
</dbReference>